<feature type="signal peptide" evidence="1">
    <location>
        <begin position="1"/>
        <end position="21"/>
    </location>
</feature>
<dbReference type="PROSITE" id="PS51257">
    <property type="entry name" value="PROKAR_LIPOPROTEIN"/>
    <property type="match status" value="1"/>
</dbReference>
<evidence type="ECO:0000313" key="4">
    <source>
        <dbReference type="Proteomes" id="UP000656244"/>
    </source>
</evidence>
<sequence>MKTIKVFLTALVITISLSSCSKDDDGMPPVQADPQYPMKTLLENGIMDLKNTKVNWVNTYELGYEFKAFKNGKITALGVRIPDNGEFRVTLWNSDTEEILVTQNITSTSGLMSFEDIAHVQITSGTRYFIAVNTNSYYQFNDSGNIVFPAESDDIMVLAYKGSLGNAQVLPPNDIKTAYAGIVDIKFVPNN</sequence>
<evidence type="ECO:0000256" key="1">
    <source>
        <dbReference type="SAM" id="SignalP"/>
    </source>
</evidence>
<evidence type="ECO:0000313" key="3">
    <source>
        <dbReference type="EMBL" id="MBC3758954.1"/>
    </source>
</evidence>
<feature type="chain" id="PRO_5037617701" evidence="1">
    <location>
        <begin position="22"/>
        <end position="191"/>
    </location>
</feature>
<proteinExistence type="predicted"/>
<dbReference type="Pfam" id="PF13313">
    <property type="entry name" value="DUF4082"/>
    <property type="match status" value="1"/>
</dbReference>
<dbReference type="RefSeq" id="WP_186562318.1">
    <property type="nucleotide sequence ID" value="NZ_JACNMF010000003.1"/>
</dbReference>
<dbReference type="Proteomes" id="UP000656244">
    <property type="component" value="Unassembled WGS sequence"/>
</dbReference>
<organism evidence="3 4">
    <name type="scientific">Hyunsoonleella aquatilis</name>
    <dbReference type="NCBI Taxonomy" id="2762758"/>
    <lineage>
        <taxon>Bacteria</taxon>
        <taxon>Pseudomonadati</taxon>
        <taxon>Bacteroidota</taxon>
        <taxon>Flavobacteriia</taxon>
        <taxon>Flavobacteriales</taxon>
        <taxon>Flavobacteriaceae</taxon>
    </lineage>
</organism>
<gene>
    <name evidence="3" type="ORF">H7U19_11095</name>
</gene>
<comment type="caution">
    <text evidence="3">The sequence shown here is derived from an EMBL/GenBank/DDBJ whole genome shotgun (WGS) entry which is preliminary data.</text>
</comment>
<accession>A0A923HCL5</accession>
<keyword evidence="1" id="KW-0732">Signal</keyword>
<dbReference type="InterPro" id="IPR025141">
    <property type="entry name" value="DUF4082"/>
</dbReference>
<evidence type="ECO:0000259" key="2">
    <source>
        <dbReference type="Pfam" id="PF13313"/>
    </source>
</evidence>
<dbReference type="AlphaFoldDB" id="A0A923HCL5"/>
<protein>
    <submittedName>
        <fullName evidence="3">DUF4082 domain-containing protein</fullName>
    </submittedName>
</protein>
<feature type="domain" description="DUF4082" evidence="2">
    <location>
        <begin position="54"/>
        <end position="144"/>
    </location>
</feature>
<reference evidence="3" key="1">
    <citation type="submission" date="2020-08" db="EMBL/GenBank/DDBJ databases">
        <title>Hyunsoonleella sp. strain SJ7 genome sequencing and assembly.</title>
        <authorList>
            <person name="Kim I."/>
        </authorList>
    </citation>
    <scope>NUCLEOTIDE SEQUENCE</scope>
    <source>
        <strain evidence="3">SJ7</strain>
    </source>
</reference>
<dbReference type="EMBL" id="JACNMF010000003">
    <property type="protein sequence ID" value="MBC3758954.1"/>
    <property type="molecule type" value="Genomic_DNA"/>
</dbReference>
<keyword evidence="4" id="KW-1185">Reference proteome</keyword>
<name>A0A923HCL5_9FLAO</name>